<feature type="binding site" evidence="19">
    <location>
        <position position="286"/>
    </location>
    <ligand>
        <name>ATP</name>
        <dbReference type="ChEBI" id="CHEBI:30616"/>
    </ligand>
</feature>
<evidence type="ECO:0000256" key="4">
    <source>
        <dbReference type="ARBA" id="ARBA00022555"/>
    </source>
</evidence>
<dbReference type="NCBIfam" id="TIGR00342">
    <property type="entry name" value="tRNA uracil 4-sulfurtransferase ThiI"/>
    <property type="match status" value="1"/>
</dbReference>
<keyword evidence="4 19" id="KW-0820">tRNA-binding</keyword>
<dbReference type="Gene3D" id="3.30.2130.30">
    <property type="match status" value="1"/>
</dbReference>
<dbReference type="InterPro" id="IPR004114">
    <property type="entry name" value="THUMP_dom"/>
</dbReference>
<dbReference type="FunFam" id="3.40.50.620:FF:000053">
    <property type="entry name" value="Probable tRNA sulfurtransferase"/>
    <property type="match status" value="1"/>
</dbReference>
<protein>
    <recommendedName>
        <fullName evidence="15 19">Probable tRNA sulfurtransferase</fullName>
        <ecNumber evidence="14 19">2.8.1.4</ecNumber>
    </recommendedName>
    <alternativeName>
        <fullName evidence="16 19">Sulfur carrier protein ThiS sulfurtransferase</fullName>
    </alternativeName>
    <alternativeName>
        <fullName evidence="17 19">Thiamine biosynthesis protein ThiI</fullName>
    </alternativeName>
    <alternativeName>
        <fullName evidence="18 19">tRNA 4-thiouridine synthase</fullName>
    </alternativeName>
</protein>
<comment type="pathway">
    <text evidence="2 19">Cofactor biosynthesis; thiamine diphosphate biosynthesis.</text>
</comment>
<dbReference type="CDD" id="cd11716">
    <property type="entry name" value="THUMP_ThiI"/>
    <property type="match status" value="1"/>
</dbReference>
<evidence type="ECO:0000256" key="17">
    <source>
        <dbReference type="ARBA" id="ARBA00077849"/>
    </source>
</evidence>
<evidence type="ECO:0000259" key="20">
    <source>
        <dbReference type="PROSITE" id="PS51165"/>
    </source>
</evidence>
<dbReference type="SMART" id="SM00981">
    <property type="entry name" value="THUMP"/>
    <property type="match status" value="1"/>
</dbReference>
<evidence type="ECO:0000256" key="13">
    <source>
        <dbReference type="ARBA" id="ARBA00061472"/>
    </source>
</evidence>
<dbReference type="EC" id="2.8.1.4" evidence="14 19"/>
<dbReference type="PANTHER" id="PTHR43209">
    <property type="entry name" value="TRNA SULFURTRANSFERASE"/>
    <property type="match status" value="1"/>
</dbReference>
<dbReference type="Pfam" id="PF22025">
    <property type="entry name" value="ThiI_fer"/>
    <property type="match status" value="1"/>
</dbReference>
<dbReference type="InterPro" id="IPR003720">
    <property type="entry name" value="tRNA_STrfase"/>
</dbReference>
<evidence type="ECO:0000256" key="14">
    <source>
        <dbReference type="ARBA" id="ARBA00066827"/>
    </source>
</evidence>
<dbReference type="GO" id="GO:0009229">
    <property type="term" value="P:thiamine diphosphate biosynthetic process"/>
    <property type="evidence" value="ECO:0007669"/>
    <property type="project" value="UniProtKB-UniRule"/>
</dbReference>
<evidence type="ECO:0000256" key="10">
    <source>
        <dbReference type="ARBA" id="ARBA00050570"/>
    </source>
</evidence>
<evidence type="ECO:0000256" key="9">
    <source>
        <dbReference type="ARBA" id="ARBA00022977"/>
    </source>
</evidence>
<comment type="function">
    <text evidence="12 19">Catalyzes the ATP-dependent transfer of a sulfur to tRNA to produce 4-thiouridine in position 8 of tRNAs, which functions as a near-UV photosensor. Also catalyzes the transfer of sulfur to the sulfur carrier protein ThiS, forming ThiS-thiocarboxylate. This is a step in the synthesis of thiazole, in the thiamine biosynthesis pathway. The sulfur is donated as persulfide by IscS.</text>
</comment>
<dbReference type="GO" id="GO:0009228">
    <property type="term" value="P:thiamine biosynthetic process"/>
    <property type="evidence" value="ECO:0007669"/>
    <property type="project" value="UniProtKB-KW"/>
</dbReference>
<comment type="similarity">
    <text evidence="13 19">Belongs to the ThiI family.</text>
</comment>
<dbReference type="InterPro" id="IPR020536">
    <property type="entry name" value="ThiI_AANH"/>
</dbReference>
<comment type="caution">
    <text evidence="21">The sequence shown here is derived from an EMBL/GenBank/DDBJ whole genome shotgun (WGS) entry which is preliminary data.</text>
</comment>
<keyword evidence="6 19" id="KW-0547">Nucleotide-binding</keyword>
<feature type="binding site" evidence="19">
    <location>
        <position position="295"/>
    </location>
    <ligand>
        <name>ATP</name>
        <dbReference type="ChEBI" id="CHEBI:30616"/>
    </ligand>
</feature>
<dbReference type="UniPathway" id="UPA00060"/>
<keyword evidence="3 19" id="KW-0963">Cytoplasm</keyword>
<comment type="subcellular location">
    <subcellularLocation>
        <location evidence="1 19">Cytoplasm</location>
    </subcellularLocation>
</comment>
<evidence type="ECO:0000256" key="16">
    <source>
        <dbReference type="ARBA" id="ARBA00075337"/>
    </source>
</evidence>
<evidence type="ECO:0000256" key="1">
    <source>
        <dbReference type="ARBA" id="ARBA00004496"/>
    </source>
</evidence>
<keyword evidence="9 19" id="KW-0784">Thiamine biosynthesis</keyword>
<evidence type="ECO:0000256" key="18">
    <source>
        <dbReference type="ARBA" id="ARBA00080570"/>
    </source>
</evidence>
<dbReference type="RefSeq" id="WP_155666009.1">
    <property type="nucleotide sequence ID" value="NZ_WOCA01000001.1"/>
</dbReference>
<dbReference type="InterPro" id="IPR050102">
    <property type="entry name" value="tRNA_sulfurtransferase_ThiI"/>
</dbReference>
<dbReference type="Pfam" id="PF02568">
    <property type="entry name" value="ThiI"/>
    <property type="match status" value="1"/>
</dbReference>
<dbReference type="Pfam" id="PF02926">
    <property type="entry name" value="THUMP"/>
    <property type="match status" value="1"/>
</dbReference>
<evidence type="ECO:0000256" key="7">
    <source>
        <dbReference type="ARBA" id="ARBA00022840"/>
    </source>
</evidence>
<gene>
    <name evidence="19 21" type="primary">thiI</name>
    <name evidence="21" type="ORF">GMD78_00275</name>
</gene>
<evidence type="ECO:0000256" key="15">
    <source>
        <dbReference type="ARBA" id="ARBA00071867"/>
    </source>
</evidence>
<keyword evidence="5 19" id="KW-0808">Transferase</keyword>
<dbReference type="Gene3D" id="3.40.50.620">
    <property type="entry name" value="HUPs"/>
    <property type="match status" value="1"/>
</dbReference>
<dbReference type="GO" id="GO:0005524">
    <property type="term" value="F:ATP binding"/>
    <property type="evidence" value="ECO:0007669"/>
    <property type="project" value="UniProtKB-UniRule"/>
</dbReference>
<accession>A0A6N8FDV1</accession>
<reference evidence="21 22" key="1">
    <citation type="submission" date="2019-11" db="EMBL/GenBank/DDBJ databases">
        <authorList>
            <person name="Li X."/>
        </authorList>
    </citation>
    <scope>NUCLEOTIDE SEQUENCE [LARGE SCALE GENOMIC DNA]</scope>
    <source>
        <strain evidence="21 22">L9</strain>
    </source>
</reference>
<dbReference type="InterPro" id="IPR054173">
    <property type="entry name" value="ThiI_fer"/>
</dbReference>
<evidence type="ECO:0000256" key="8">
    <source>
        <dbReference type="ARBA" id="ARBA00022884"/>
    </source>
</evidence>
<dbReference type="CDD" id="cd01712">
    <property type="entry name" value="PPase_ThiI"/>
    <property type="match status" value="1"/>
</dbReference>
<keyword evidence="7 19" id="KW-0067">ATP-binding</keyword>
<dbReference type="GO" id="GO:0002937">
    <property type="term" value="P:tRNA 4-thiouridine biosynthesis"/>
    <property type="evidence" value="ECO:0007669"/>
    <property type="project" value="TreeGrafter"/>
</dbReference>
<dbReference type="PANTHER" id="PTHR43209:SF1">
    <property type="entry name" value="TRNA SULFURTRANSFERASE"/>
    <property type="match status" value="1"/>
</dbReference>
<dbReference type="GO" id="GO:0005829">
    <property type="term" value="C:cytosol"/>
    <property type="evidence" value="ECO:0007669"/>
    <property type="project" value="TreeGrafter"/>
</dbReference>
<dbReference type="GO" id="GO:0052837">
    <property type="term" value="P:thiazole biosynthetic process"/>
    <property type="evidence" value="ECO:0007669"/>
    <property type="project" value="TreeGrafter"/>
</dbReference>
<evidence type="ECO:0000313" key="22">
    <source>
        <dbReference type="Proteomes" id="UP000469125"/>
    </source>
</evidence>
<dbReference type="InterPro" id="IPR014729">
    <property type="entry name" value="Rossmann-like_a/b/a_fold"/>
</dbReference>
<keyword evidence="22" id="KW-1185">Reference proteome</keyword>
<dbReference type="GO" id="GO:0000049">
    <property type="term" value="F:tRNA binding"/>
    <property type="evidence" value="ECO:0007669"/>
    <property type="project" value="UniProtKB-UniRule"/>
</dbReference>
<dbReference type="SUPFAM" id="SSF52402">
    <property type="entry name" value="Adenine nucleotide alpha hydrolases-like"/>
    <property type="match status" value="1"/>
</dbReference>
<feature type="binding site" evidence="19">
    <location>
        <begin position="207"/>
        <end position="208"/>
    </location>
    <ligand>
        <name>ATP</name>
        <dbReference type="ChEBI" id="CHEBI:30616"/>
    </ligand>
</feature>
<comment type="catalytic activity">
    <reaction evidence="11 19">
        <text>[ThiS sulfur-carrier protein]-C-terminal Gly-Gly-AMP + S-sulfanyl-L-cysteinyl-[cysteine desulfurase] + AH2 = [ThiS sulfur-carrier protein]-C-terminal-Gly-aminoethanethioate + L-cysteinyl-[cysteine desulfurase] + A + AMP + 2 H(+)</text>
        <dbReference type="Rhea" id="RHEA:43340"/>
        <dbReference type="Rhea" id="RHEA-COMP:12157"/>
        <dbReference type="Rhea" id="RHEA-COMP:12158"/>
        <dbReference type="Rhea" id="RHEA-COMP:12910"/>
        <dbReference type="Rhea" id="RHEA-COMP:19908"/>
        <dbReference type="ChEBI" id="CHEBI:13193"/>
        <dbReference type="ChEBI" id="CHEBI:15378"/>
        <dbReference type="ChEBI" id="CHEBI:17499"/>
        <dbReference type="ChEBI" id="CHEBI:29950"/>
        <dbReference type="ChEBI" id="CHEBI:61963"/>
        <dbReference type="ChEBI" id="CHEBI:90618"/>
        <dbReference type="ChEBI" id="CHEBI:232372"/>
        <dbReference type="ChEBI" id="CHEBI:456215"/>
    </reaction>
</comment>
<feature type="domain" description="THUMP" evidence="20">
    <location>
        <begin position="60"/>
        <end position="164"/>
    </location>
</feature>
<evidence type="ECO:0000256" key="11">
    <source>
        <dbReference type="ARBA" id="ARBA00052330"/>
    </source>
</evidence>
<evidence type="ECO:0000256" key="5">
    <source>
        <dbReference type="ARBA" id="ARBA00022679"/>
    </source>
</evidence>
<dbReference type="AlphaFoldDB" id="A0A6N8FDV1"/>
<feature type="binding site" evidence="19">
    <location>
        <begin position="182"/>
        <end position="183"/>
    </location>
    <ligand>
        <name>ATP</name>
        <dbReference type="ChEBI" id="CHEBI:30616"/>
    </ligand>
</feature>
<proteinExistence type="inferred from homology"/>
<dbReference type="InterPro" id="IPR049961">
    <property type="entry name" value="ThiI_N"/>
</dbReference>
<evidence type="ECO:0000256" key="2">
    <source>
        <dbReference type="ARBA" id="ARBA00004948"/>
    </source>
</evidence>
<dbReference type="HAMAP" id="MF_00021">
    <property type="entry name" value="ThiI"/>
    <property type="match status" value="1"/>
</dbReference>
<comment type="catalytic activity">
    <reaction evidence="10 19">
        <text>[ThiI sulfur-carrier protein]-S-sulfanyl-L-cysteine + a uridine in tRNA + 2 reduced [2Fe-2S]-[ferredoxin] + ATP + H(+) = [ThiI sulfur-carrier protein]-L-cysteine + a 4-thiouridine in tRNA + 2 oxidized [2Fe-2S]-[ferredoxin] + AMP + diphosphate</text>
        <dbReference type="Rhea" id="RHEA:24176"/>
        <dbReference type="Rhea" id="RHEA-COMP:10000"/>
        <dbReference type="Rhea" id="RHEA-COMP:10001"/>
        <dbReference type="Rhea" id="RHEA-COMP:13337"/>
        <dbReference type="Rhea" id="RHEA-COMP:13338"/>
        <dbReference type="Rhea" id="RHEA-COMP:13339"/>
        <dbReference type="Rhea" id="RHEA-COMP:13340"/>
        <dbReference type="ChEBI" id="CHEBI:15378"/>
        <dbReference type="ChEBI" id="CHEBI:29950"/>
        <dbReference type="ChEBI" id="CHEBI:30616"/>
        <dbReference type="ChEBI" id="CHEBI:33019"/>
        <dbReference type="ChEBI" id="CHEBI:33737"/>
        <dbReference type="ChEBI" id="CHEBI:33738"/>
        <dbReference type="ChEBI" id="CHEBI:61963"/>
        <dbReference type="ChEBI" id="CHEBI:65315"/>
        <dbReference type="ChEBI" id="CHEBI:136798"/>
        <dbReference type="ChEBI" id="CHEBI:456215"/>
        <dbReference type="EC" id="2.8.1.4"/>
    </reaction>
</comment>
<dbReference type="PROSITE" id="PS51165">
    <property type="entry name" value="THUMP"/>
    <property type="match status" value="1"/>
</dbReference>
<evidence type="ECO:0000313" key="21">
    <source>
        <dbReference type="EMBL" id="MUK86836.1"/>
    </source>
</evidence>
<name>A0A6N8FDV1_9BACI</name>
<dbReference type="GO" id="GO:0004810">
    <property type="term" value="F:CCA tRNA nucleotidyltransferase activity"/>
    <property type="evidence" value="ECO:0007669"/>
    <property type="project" value="InterPro"/>
</dbReference>
<feature type="binding site" evidence="19">
    <location>
        <position position="264"/>
    </location>
    <ligand>
        <name>ATP</name>
        <dbReference type="ChEBI" id="CHEBI:30616"/>
    </ligand>
</feature>
<organism evidence="21 22">
    <name type="scientific">Ornithinibacillus caprae</name>
    <dbReference type="NCBI Taxonomy" id="2678566"/>
    <lineage>
        <taxon>Bacteria</taxon>
        <taxon>Bacillati</taxon>
        <taxon>Bacillota</taxon>
        <taxon>Bacilli</taxon>
        <taxon>Bacillales</taxon>
        <taxon>Bacillaceae</taxon>
        <taxon>Ornithinibacillus</taxon>
    </lineage>
</organism>
<sequence length="401" mass="45740">MQYDHILIRYGEIALKGKNQKKFLVKLQENIRHKLKEFPDVTVKRTQGRMFVILNGQDPHAVIEKCKHIFGIHSFSLAIKVENNLDKIKHAALFALQNGKDVKTFKITVKRINKNFDVRSQEMNQILGGHLLTNTQDYKVDVHHPDLEIKVEIRSEATYITSGVVKGLGGLPVGTSGKSLLLLSGGIDSPVAGYLAMKRGVEVEAIHFHSPPFTSERAKQKVIDLAEKLTRYGQKVKIHMVPFTKLQQRIFQETPDGYGMTVMRRMMLRISEQVCKNEGILSLTTGENLGQVASQTMESMNTINEVTNYPILRPLITMDKDEIIDISREIDTFDISIRPYEDCCTIFVPKAPKTKPKKDRVNYFEEKYDYQELIDEAVNGIEIVEISDEKQVKDDAFQDLF</sequence>
<dbReference type="GO" id="GO:0140741">
    <property type="term" value="F:tRNA-uracil-4 sulfurtransferase activity"/>
    <property type="evidence" value="ECO:0007669"/>
    <property type="project" value="UniProtKB-EC"/>
</dbReference>
<dbReference type="EMBL" id="WOCA01000001">
    <property type="protein sequence ID" value="MUK86836.1"/>
    <property type="molecule type" value="Genomic_DNA"/>
</dbReference>
<keyword evidence="8 19" id="KW-0694">RNA-binding</keyword>
<evidence type="ECO:0000256" key="12">
    <source>
        <dbReference type="ARBA" id="ARBA00058382"/>
    </source>
</evidence>
<evidence type="ECO:0000256" key="3">
    <source>
        <dbReference type="ARBA" id="ARBA00022490"/>
    </source>
</evidence>
<evidence type="ECO:0000256" key="19">
    <source>
        <dbReference type="HAMAP-Rule" id="MF_00021"/>
    </source>
</evidence>
<dbReference type="InterPro" id="IPR049962">
    <property type="entry name" value="THUMP_ThiI"/>
</dbReference>
<evidence type="ECO:0000256" key="6">
    <source>
        <dbReference type="ARBA" id="ARBA00022741"/>
    </source>
</evidence>
<dbReference type="SUPFAM" id="SSF143437">
    <property type="entry name" value="THUMP domain-like"/>
    <property type="match status" value="1"/>
</dbReference>
<dbReference type="Proteomes" id="UP000469125">
    <property type="component" value="Unassembled WGS sequence"/>
</dbReference>